<reference evidence="3" key="1">
    <citation type="submission" date="2024-06" db="EMBL/GenBank/DDBJ databases">
        <authorList>
            <person name="Ryan C."/>
        </authorList>
    </citation>
    <scope>NUCLEOTIDE SEQUENCE [LARGE SCALE GENOMIC DNA]</scope>
</reference>
<feature type="domain" description="KIB1-4 beta-propeller" evidence="1">
    <location>
        <begin position="38"/>
        <end position="287"/>
    </location>
</feature>
<name>A0ABC9BWK0_9POAL</name>
<dbReference type="Proteomes" id="UP001497457">
    <property type="component" value="Chromosome 27b"/>
</dbReference>
<organism evidence="2 3">
    <name type="scientific">Urochloa decumbens</name>
    <dbReference type="NCBI Taxonomy" id="240449"/>
    <lineage>
        <taxon>Eukaryota</taxon>
        <taxon>Viridiplantae</taxon>
        <taxon>Streptophyta</taxon>
        <taxon>Embryophyta</taxon>
        <taxon>Tracheophyta</taxon>
        <taxon>Spermatophyta</taxon>
        <taxon>Magnoliopsida</taxon>
        <taxon>Liliopsida</taxon>
        <taxon>Poales</taxon>
        <taxon>Poaceae</taxon>
        <taxon>PACMAD clade</taxon>
        <taxon>Panicoideae</taxon>
        <taxon>Panicodae</taxon>
        <taxon>Paniceae</taxon>
        <taxon>Melinidinae</taxon>
        <taxon>Urochloa</taxon>
    </lineage>
</organism>
<dbReference type="PANTHER" id="PTHR33127:SF97">
    <property type="entry name" value="OS08G0448300 PROTEIN"/>
    <property type="match status" value="1"/>
</dbReference>
<dbReference type="Pfam" id="PF03478">
    <property type="entry name" value="Beta-prop_KIB1-4"/>
    <property type="match status" value="2"/>
</dbReference>
<dbReference type="InterPro" id="IPR005174">
    <property type="entry name" value="KIB1-4_b-propeller"/>
</dbReference>
<proteinExistence type="predicted"/>
<feature type="domain" description="KIB1-4 beta-propeller" evidence="1">
    <location>
        <begin position="307"/>
        <end position="516"/>
    </location>
</feature>
<keyword evidence="3" id="KW-1185">Reference proteome</keyword>
<reference evidence="2 3" key="2">
    <citation type="submission" date="2024-10" db="EMBL/GenBank/DDBJ databases">
        <authorList>
            <person name="Ryan C."/>
        </authorList>
    </citation>
    <scope>NUCLEOTIDE SEQUENCE [LARGE SCALE GENOMIC DNA]</scope>
</reference>
<evidence type="ECO:0000313" key="3">
    <source>
        <dbReference type="Proteomes" id="UP001497457"/>
    </source>
</evidence>
<dbReference type="AlphaFoldDB" id="A0ABC9BWK0"/>
<evidence type="ECO:0000259" key="1">
    <source>
        <dbReference type="Pfam" id="PF03478"/>
    </source>
</evidence>
<gene>
    <name evidence="2" type="ORF">URODEC1_LOCUS67769</name>
</gene>
<sequence length="548" mass="61481">MESYNCSPLPSGFGTGPWLIQVDGRRKQQTVTIVDSLDRSLHEVAIPETQDKVCLGCVHNGEWLVILDELSGDCFLLRLRDSHKVPLPPFHELLEFVGRCALLGSPMTPSCTVVIASKPDSDQNFLVYCRPGDEVWSLWTKLAAATAAAAGTIYGYITCCAGKLYAAASRKIVMVDVIDGEVCTELIGACGREAFYQSCKCYLVDSCGVLFEVQVEYFGRPDQGTLVEIAVHRLDYCSDGEGPVWRRVESIGDNRVFLLAGDYGFSCPAGEGLGQGNSIYLVWSSCDCERLYRFCLDDRTISFHEILPRPIQAWCRAFWAIPERCYHFHGVSFSSAPTSPDCVVFGVNSSRSGVFFSIETWQTGEEDWQEIWLEQEVPFPVAHNNPVYFRRDFYCLGRKGNIGIFDPKDRKWRVLDKPEPIHAELDVSKEDHEGAEFCYLVELQGKLIAVFQRNADEPPRVFKLDETETAWVEVEDIGGAALFLDCRASFAVASPEAGHGNKIYFPRYSEDARQAAFYDLETKSYSPSYYGLKSPTNCVWVVPNLRLD</sequence>
<evidence type="ECO:0000313" key="2">
    <source>
        <dbReference type="EMBL" id="CAL5005944.1"/>
    </source>
</evidence>
<accession>A0ABC9BWK0</accession>
<protein>
    <recommendedName>
        <fullName evidence="1">KIB1-4 beta-propeller domain-containing protein</fullName>
    </recommendedName>
</protein>
<dbReference type="EMBL" id="OZ075137">
    <property type="protein sequence ID" value="CAL5005944.1"/>
    <property type="molecule type" value="Genomic_DNA"/>
</dbReference>
<dbReference type="PANTHER" id="PTHR33127">
    <property type="entry name" value="TRANSMEMBRANE PROTEIN"/>
    <property type="match status" value="1"/>
</dbReference>